<feature type="region of interest" description="Disordered" evidence="1">
    <location>
        <begin position="83"/>
        <end position="103"/>
    </location>
</feature>
<dbReference type="KEGG" id="mmr:Mmar10_2783"/>
<dbReference type="RefSeq" id="WP_011644709.1">
    <property type="nucleotide sequence ID" value="NC_008347.1"/>
</dbReference>
<keyword evidence="2" id="KW-0732">Signal</keyword>
<dbReference type="HOGENOM" id="CLU_2260387_0_0_5"/>
<dbReference type="AlphaFoldDB" id="Q0AKX8"/>
<dbReference type="PROSITE" id="PS51257">
    <property type="entry name" value="PROKAR_LIPOPROTEIN"/>
    <property type="match status" value="1"/>
</dbReference>
<keyword evidence="4" id="KW-1185">Reference proteome</keyword>
<reference evidence="3 4" key="1">
    <citation type="submission" date="2006-08" db="EMBL/GenBank/DDBJ databases">
        <title>Complete sequence of Maricaulis maris MCS10.</title>
        <authorList>
            <consortium name="US DOE Joint Genome Institute"/>
            <person name="Copeland A."/>
            <person name="Lucas S."/>
            <person name="Lapidus A."/>
            <person name="Barry K."/>
            <person name="Detter J.C."/>
            <person name="Glavina del Rio T."/>
            <person name="Hammon N."/>
            <person name="Israni S."/>
            <person name="Dalin E."/>
            <person name="Tice H."/>
            <person name="Pitluck S."/>
            <person name="Saunders E."/>
            <person name="Brettin T."/>
            <person name="Bruce D."/>
            <person name="Han C."/>
            <person name="Tapia R."/>
            <person name="Gilna P."/>
            <person name="Schmutz J."/>
            <person name="Larimer F."/>
            <person name="Land M."/>
            <person name="Hauser L."/>
            <person name="Kyrpides N."/>
            <person name="Mikhailova N."/>
            <person name="Viollier P."/>
            <person name="Stephens C."/>
            <person name="Richardson P."/>
        </authorList>
    </citation>
    <scope>NUCLEOTIDE SEQUENCE [LARGE SCALE GENOMIC DNA]</scope>
    <source>
        <strain evidence="3 4">MCS10</strain>
    </source>
</reference>
<evidence type="ECO:0000256" key="1">
    <source>
        <dbReference type="SAM" id="MobiDB-lite"/>
    </source>
</evidence>
<feature type="compositionally biased region" description="Basic and acidic residues" evidence="1">
    <location>
        <begin position="83"/>
        <end position="95"/>
    </location>
</feature>
<evidence type="ECO:0000313" key="3">
    <source>
        <dbReference type="EMBL" id="ABI67065.1"/>
    </source>
</evidence>
<dbReference type="EMBL" id="CP000449">
    <property type="protein sequence ID" value="ABI67065.1"/>
    <property type="molecule type" value="Genomic_DNA"/>
</dbReference>
<organism evidence="3 4">
    <name type="scientific">Maricaulis maris (strain MCS10)</name>
    <name type="common">Caulobacter maris</name>
    <dbReference type="NCBI Taxonomy" id="394221"/>
    <lineage>
        <taxon>Bacteria</taxon>
        <taxon>Pseudomonadati</taxon>
        <taxon>Pseudomonadota</taxon>
        <taxon>Alphaproteobacteria</taxon>
        <taxon>Maricaulales</taxon>
        <taxon>Maricaulaceae</taxon>
        <taxon>Maricaulis</taxon>
    </lineage>
</organism>
<evidence type="ECO:0008006" key="5">
    <source>
        <dbReference type="Google" id="ProtNLM"/>
    </source>
</evidence>
<name>Q0AKX8_MARMM</name>
<evidence type="ECO:0000313" key="4">
    <source>
        <dbReference type="Proteomes" id="UP000001964"/>
    </source>
</evidence>
<gene>
    <name evidence="3" type="ordered locus">Mmar10_2783</name>
</gene>
<protein>
    <recommendedName>
        <fullName evidence="5">Lipoprotein</fullName>
    </recommendedName>
</protein>
<accession>Q0AKX8</accession>
<dbReference type="OrthoDB" id="7620610at2"/>
<evidence type="ECO:0000256" key="2">
    <source>
        <dbReference type="SAM" id="SignalP"/>
    </source>
</evidence>
<dbReference type="STRING" id="394221.Mmar10_2783"/>
<dbReference type="Proteomes" id="UP000001964">
    <property type="component" value="Chromosome"/>
</dbReference>
<proteinExistence type="predicted"/>
<feature type="chain" id="PRO_5004168156" description="Lipoprotein" evidence="2">
    <location>
        <begin position="23"/>
        <end position="103"/>
    </location>
</feature>
<sequence precursor="true">MTRFNIKTFAGLLAVATLTAVAGCATTADDEVAEALPDHGLTSDGDRFTCRRIQVTGTRQRERICYTEAEWEAYQERVRQGVDAVRNGDRGDARPAEFGGPGE</sequence>
<feature type="signal peptide" evidence="2">
    <location>
        <begin position="1"/>
        <end position="22"/>
    </location>
</feature>